<accession>A0A538SRD3</accession>
<comment type="caution">
    <text evidence="6">The sequence shown here is derived from an EMBL/GenBank/DDBJ whole genome shotgun (WGS) entry which is preliminary data.</text>
</comment>
<reference evidence="6 7" key="1">
    <citation type="journal article" date="2019" name="Nat. Microbiol.">
        <title>Mediterranean grassland soil C-N compound turnover is dependent on rainfall and depth, and is mediated by genomically divergent microorganisms.</title>
        <authorList>
            <person name="Diamond S."/>
            <person name="Andeer P.F."/>
            <person name="Li Z."/>
            <person name="Crits-Christoph A."/>
            <person name="Burstein D."/>
            <person name="Anantharaman K."/>
            <person name="Lane K.R."/>
            <person name="Thomas B.C."/>
            <person name="Pan C."/>
            <person name="Northen T.R."/>
            <person name="Banfield J.F."/>
        </authorList>
    </citation>
    <scope>NUCLEOTIDE SEQUENCE [LARGE SCALE GENOMIC DNA]</scope>
    <source>
        <strain evidence="6">WS_3</strain>
    </source>
</reference>
<evidence type="ECO:0000313" key="6">
    <source>
        <dbReference type="EMBL" id="TMQ53953.1"/>
    </source>
</evidence>
<gene>
    <name evidence="4 6" type="primary">msrA</name>
    <name evidence="6" type="ORF">E6K73_00660</name>
</gene>
<evidence type="ECO:0000256" key="3">
    <source>
        <dbReference type="ARBA" id="ARBA00048782"/>
    </source>
</evidence>
<dbReference type="InterPro" id="IPR036509">
    <property type="entry name" value="Met_Sox_Rdtase_MsrA_sf"/>
</dbReference>
<organism evidence="6 7">
    <name type="scientific">Eiseniibacteriota bacterium</name>
    <dbReference type="NCBI Taxonomy" id="2212470"/>
    <lineage>
        <taxon>Bacteria</taxon>
        <taxon>Candidatus Eiseniibacteriota</taxon>
    </lineage>
</organism>
<dbReference type="HAMAP" id="MF_01401">
    <property type="entry name" value="MsrA"/>
    <property type="match status" value="1"/>
</dbReference>
<feature type="active site" evidence="4">
    <location>
        <position position="14"/>
    </location>
</feature>
<dbReference type="Proteomes" id="UP000320184">
    <property type="component" value="Unassembled WGS sequence"/>
</dbReference>
<protein>
    <recommendedName>
        <fullName evidence="4">Peptide methionine sulfoxide reductase MsrA</fullName>
        <shortName evidence="4">Protein-methionine-S-oxide reductase</shortName>
        <ecNumber evidence="4">1.8.4.11</ecNumber>
    </recommendedName>
    <alternativeName>
        <fullName evidence="4">Peptide-methionine (S)-S-oxide reductase</fullName>
        <shortName evidence="4">Peptide Met(O) reductase</shortName>
    </alternativeName>
</protein>
<evidence type="ECO:0000256" key="1">
    <source>
        <dbReference type="ARBA" id="ARBA00023002"/>
    </source>
</evidence>
<evidence type="ECO:0000256" key="4">
    <source>
        <dbReference type="HAMAP-Rule" id="MF_01401"/>
    </source>
</evidence>
<dbReference type="GO" id="GO:0033744">
    <property type="term" value="F:L-methionine:thioredoxin-disulfide S-oxidoreductase activity"/>
    <property type="evidence" value="ECO:0007669"/>
    <property type="project" value="RHEA"/>
</dbReference>
<feature type="domain" description="Peptide methionine sulphoxide reductase MsrA" evidence="5">
    <location>
        <begin position="7"/>
        <end position="159"/>
    </location>
</feature>
<dbReference type="PANTHER" id="PTHR43774:SF1">
    <property type="entry name" value="PEPTIDE METHIONINE SULFOXIDE REDUCTASE MSRA 2"/>
    <property type="match status" value="1"/>
</dbReference>
<keyword evidence="1 4" id="KW-0560">Oxidoreductase</keyword>
<comment type="catalytic activity">
    <reaction evidence="3 4">
        <text>[thioredoxin]-disulfide + L-methionine + H2O = L-methionine (S)-S-oxide + [thioredoxin]-dithiol</text>
        <dbReference type="Rhea" id="RHEA:19993"/>
        <dbReference type="Rhea" id="RHEA-COMP:10698"/>
        <dbReference type="Rhea" id="RHEA-COMP:10700"/>
        <dbReference type="ChEBI" id="CHEBI:15377"/>
        <dbReference type="ChEBI" id="CHEBI:29950"/>
        <dbReference type="ChEBI" id="CHEBI:50058"/>
        <dbReference type="ChEBI" id="CHEBI:57844"/>
        <dbReference type="ChEBI" id="CHEBI:58772"/>
        <dbReference type="EC" id="1.8.4.11"/>
    </reaction>
</comment>
<name>A0A538SRD3_UNCEI</name>
<evidence type="ECO:0000313" key="7">
    <source>
        <dbReference type="Proteomes" id="UP000320184"/>
    </source>
</evidence>
<evidence type="ECO:0000256" key="2">
    <source>
        <dbReference type="ARBA" id="ARBA00047806"/>
    </source>
</evidence>
<evidence type="ECO:0000259" key="5">
    <source>
        <dbReference type="Pfam" id="PF01625"/>
    </source>
</evidence>
<comment type="similarity">
    <text evidence="4">Belongs to the MsrA Met sulfoxide reductase family.</text>
</comment>
<dbReference type="InterPro" id="IPR002569">
    <property type="entry name" value="Met_Sox_Rdtase_MsrA_dom"/>
</dbReference>
<dbReference type="Pfam" id="PF01625">
    <property type="entry name" value="PMSR"/>
    <property type="match status" value="1"/>
</dbReference>
<comment type="catalytic activity">
    <reaction evidence="2 4">
        <text>L-methionyl-[protein] + [thioredoxin]-disulfide + H2O = L-methionyl-(S)-S-oxide-[protein] + [thioredoxin]-dithiol</text>
        <dbReference type="Rhea" id="RHEA:14217"/>
        <dbReference type="Rhea" id="RHEA-COMP:10698"/>
        <dbReference type="Rhea" id="RHEA-COMP:10700"/>
        <dbReference type="Rhea" id="RHEA-COMP:12313"/>
        <dbReference type="Rhea" id="RHEA-COMP:12315"/>
        <dbReference type="ChEBI" id="CHEBI:15377"/>
        <dbReference type="ChEBI" id="CHEBI:16044"/>
        <dbReference type="ChEBI" id="CHEBI:29950"/>
        <dbReference type="ChEBI" id="CHEBI:44120"/>
        <dbReference type="ChEBI" id="CHEBI:50058"/>
        <dbReference type="EC" id="1.8.4.11"/>
    </reaction>
</comment>
<dbReference type="EMBL" id="VBOT01000006">
    <property type="protein sequence ID" value="TMQ53953.1"/>
    <property type="molecule type" value="Genomic_DNA"/>
</dbReference>
<dbReference type="GO" id="GO:0008113">
    <property type="term" value="F:peptide-methionine (S)-S-oxide reductase activity"/>
    <property type="evidence" value="ECO:0007669"/>
    <property type="project" value="UniProtKB-UniRule"/>
</dbReference>
<dbReference type="Gene3D" id="3.30.1060.10">
    <property type="entry name" value="Peptide methionine sulphoxide reductase MsrA"/>
    <property type="match status" value="1"/>
</dbReference>
<dbReference type="PANTHER" id="PTHR43774">
    <property type="entry name" value="PEPTIDE METHIONINE SULFOXIDE REDUCTASE"/>
    <property type="match status" value="1"/>
</dbReference>
<dbReference type="EC" id="1.8.4.11" evidence="4"/>
<dbReference type="SUPFAM" id="SSF55068">
    <property type="entry name" value="Peptide methionine sulfoxide reductase"/>
    <property type="match status" value="1"/>
</dbReference>
<comment type="function">
    <text evidence="4">Has an important function as a repair enzyme for proteins that have been inactivated by oxidation. Catalyzes the reversible oxidation-reduction of methionine sulfoxide in proteins to methionine.</text>
</comment>
<sequence>MERGKETATLGGGCFWCLEAVFEPLEGVDRVVSGYSGGGGPHPTYEQVCSGTTGHAEVIQVTFDPEVISYREVLEIFFAFHDPTTLDRQGPDQGTQYRSVIFWHSAEQNAVAQEVIADLTRRGFWSDPIVTQVVPFKAFYPAEDYHQGYYRANSGQPYCRAIVAPKVAKLRAQYRSRLKRTEAAGPA</sequence>
<dbReference type="NCBIfam" id="TIGR00401">
    <property type="entry name" value="msrA"/>
    <property type="match status" value="1"/>
</dbReference>
<proteinExistence type="inferred from homology"/>
<dbReference type="AlphaFoldDB" id="A0A538SRD3"/>